<name>A0AAV5L6E1_9ROSI</name>
<comment type="caution">
    <text evidence="1">The sequence shown here is derived from an EMBL/GenBank/DDBJ whole genome shotgun (WGS) entry which is preliminary data.</text>
</comment>
<evidence type="ECO:0000313" key="2">
    <source>
        <dbReference type="Proteomes" id="UP001054252"/>
    </source>
</evidence>
<dbReference type="EMBL" id="BPVZ01000097">
    <property type="protein sequence ID" value="GKV32800.1"/>
    <property type="molecule type" value="Genomic_DNA"/>
</dbReference>
<proteinExistence type="predicted"/>
<protein>
    <submittedName>
        <fullName evidence="1">Uncharacterized protein</fullName>
    </submittedName>
</protein>
<sequence length="53" mass="6021">MICLSFLLYKINAALREGVDALKLLLSKGLAESARSFNPQQKYKHLRLQTMPT</sequence>
<organism evidence="1 2">
    <name type="scientific">Rubroshorea leprosula</name>
    <dbReference type="NCBI Taxonomy" id="152421"/>
    <lineage>
        <taxon>Eukaryota</taxon>
        <taxon>Viridiplantae</taxon>
        <taxon>Streptophyta</taxon>
        <taxon>Embryophyta</taxon>
        <taxon>Tracheophyta</taxon>
        <taxon>Spermatophyta</taxon>
        <taxon>Magnoliopsida</taxon>
        <taxon>eudicotyledons</taxon>
        <taxon>Gunneridae</taxon>
        <taxon>Pentapetalae</taxon>
        <taxon>rosids</taxon>
        <taxon>malvids</taxon>
        <taxon>Malvales</taxon>
        <taxon>Dipterocarpaceae</taxon>
        <taxon>Rubroshorea</taxon>
    </lineage>
</organism>
<accession>A0AAV5L6E1</accession>
<evidence type="ECO:0000313" key="1">
    <source>
        <dbReference type="EMBL" id="GKV32800.1"/>
    </source>
</evidence>
<keyword evidence="2" id="KW-1185">Reference proteome</keyword>
<reference evidence="1 2" key="1">
    <citation type="journal article" date="2021" name="Commun. Biol.">
        <title>The genome of Shorea leprosula (Dipterocarpaceae) highlights the ecological relevance of drought in aseasonal tropical rainforests.</title>
        <authorList>
            <person name="Ng K.K.S."/>
            <person name="Kobayashi M.J."/>
            <person name="Fawcett J.A."/>
            <person name="Hatakeyama M."/>
            <person name="Paape T."/>
            <person name="Ng C.H."/>
            <person name="Ang C.C."/>
            <person name="Tnah L.H."/>
            <person name="Lee C.T."/>
            <person name="Nishiyama T."/>
            <person name="Sese J."/>
            <person name="O'Brien M.J."/>
            <person name="Copetti D."/>
            <person name="Mohd Noor M.I."/>
            <person name="Ong R.C."/>
            <person name="Putra M."/>
            <person name="Sireger I.Z."/>
            <person name="Indrioko S."/>
            <person name="Kosugi Y."/>
            <person name="Izuno A."/>
            <person name="Isagi Y."/>
            <person name="Lee S.L."/>
            <person name="Shimizu K.K."/>
        </authorList>
    </citation>
    <scope>NUCLEOTIDE SEQUENCE [LARGE SCALE GENOMIC DNA]</scope>
    <source>
        <strain evidence="1">214</strain>
    </source>
</reference>
<dbReference type="AlphaFoldDB" id="A0AAV5L6E1"/>
<gene>
    <name evidence="1" type="ORF">SLEP1_g41376</name>
</gene>
<dbReference type="Proteomes" id="UP001054252">
    <property type="component" value="Unassembled WGS sequence"/>
</dbReference>